<evidence type="ECO:0000256" key="4">
    <source>
        <dbReference type="ARBA" id="ARBA00022490"/>
    </source>
</evidence>
<feature type="domain" description="Large ribosomal subunit protein uL10-like insertion" evidence="8">
    <location>
        <begin position="125"/>
        <end position="195"/>
    </location>
</feature>
<feature type="compositionally biased region" description="Polar residues" evidence="7">
    <location>
        <begin position="261"/>
        <end position="280"/>
    </location>
</feature>
<evidence type="ECO:0000313" key="9">
    <source>
        <dbReference type="EMBL" id="JAT33075.1"/>
    </source>
</evidence>
<dbReference type="FunFam" id="3.30.70.1730:FF:000005">
    <property type="entry name" value="Ribosome assembly factor mrt4"/>
    <property type="match status" value="1"/>
</dbReference>
<dbReference type="CDD" id="cd05796">
    <property type="entry name" value="Ribosomal_P0_like"/>
    <property type="match status" value="1"/>
</dbReference>
<dbReference type="SUPFAM" id="SSF160369">
    <property type="entry name" value="Ribosomal protein L10-like"/>
    <property type="match status" value="1"/>
</dbReference>
<dbReference type="InterPro" id="IPR043164">
    <property type="entry name" value="Ribosomal_uL10-like_insert_sf"/>
</dbReference>
<accession>A0A1B6MAW2</accession>
<dbReference type="GO" id="GO:0000956">
    <property type="term" value="P:nuclear-transcribed mRNA catabolic process"/>
    <property type="evidence" value="ECO:0007669"/>
    <property type="project" value="TreeGrafter"/>
</dbReference>
<dbReference type="Pfam" id="PF17777">
    <property type="entry name" value="RL10P_insert"/>
    <property type="match status" value="1"/>
</dbReference>
<dbReference type="GO" id="GO:0030687">
    <property type="term" value="C:preribosome, large subunit precursor"/>
    <property type="evidence" value="ECO:0007669"/>
    <property type="project" value="TreeGrafter"/>
</dbReference>
<keyword evidence="6" id="KW-0690">Ribosome biogenesis</keyword>
<organism evidence="9">
    <name type="scientific">Graphocephala atropunctata</name>
    <dbReference type="NCBI Taxonomy" id="36148"/>
    <lineage>
        <taxon>Eukaryota</taxon>
        <taxon>Metazoa</taxon>
        <taxon>Ecdysozoa</taxon>
        <taxon>Arthropoda</taxon>
        <taxon>Hexapoda</taxon>
        <taxon>Insecta</taxon>
        <taxon>Pterygota</taxon>
        <taxon>Neoptera</taxon>
        <taxon>Paraneoptera</taxon>
        <taxon>Hemiptera</taxon>
        <taxon>Auchenorrhyncha</taxon>
        <taxon>Membracoidea</taxon>
        <taxon>Cicadellidae</taxon>
        <taxon>Cicadellinae</taxon>
        <taxon>Cicadellini</taxon>
        <taxon>Graphocephala</taxon>
    </lineage>
</organism>
<dbReference type="InterPro" id="IPR033867">
    <property type="entry name" value="Mrt4"/>
</dbReference>
<dbReference type="Gene3D" id="3.90.105.20">
    <property type="match status" value="1"/>
</dbReference>
<evidence type="ECO:0000256" key="2">
    <source>
        <dbReference type="ARBA" id="ARBA00008889"/>
    </source>
</evidence>
<dbReference type="FunFam" id="3.90.105.20:FF:000003">
    <property type="entry name" value="Ribosome assembly factor mrt4"/>
    <property type="match status" value="1"/>
</dbReference>
<gene>
    <name evidence="9" type="ORF">g.5008</name>
</gene>
<feature type="region of interest" description="Disordered" evidence="7">
    <location>
        <begin position="229"/>
        <end position="354"/>
    </location>
</feature>
<evidence type="ECO:0000256" key="7">
    <source>
        <dbReference type="SAM" id="MobiDB-lite"/>
    </source>
</evidence>
<evidence type="ECO:0000256" key="1">
    <source>
        <dbReference type="ARBA" id="ARBA00004046"/>
    </source>
</evidence>
<dbReference type="PANTHER" id="PTHR45841:SF1">
    <property type="entry name" value="MRNA TURNOVER PROTEIN 4 HOMOLOG"/>
    <property type="match status" value="1"/>
</dbReference>
<comment type="function">
    <text evidence="1 6">Component of the ribosome assembly machinery. Nuclear paralog of the ribosomal protein P0, it binds pre-60S subunits at an early stage of assembly in the nucleolus, and is replaced by P0 in cytoplasmic pre-60S subunits and mature 80S ribosomes.</text>
</comment>
<name>A0A1B6MAW2_9HEMI</name>
<keyword evidence="4 6" id="KW-0963">Cytoplasm</keyword>
<comment type="subcellular location">
    <subcellularLocation>
        <location evidence="6">Cytoplasm</location>
    </subcellularLocation>
    <subcellularLocation>
        <location evidence="6">Nucleus</location>
        <location evidence="6">Nucleolus</location>
    </subcellularLocation>
</comment>
<dbReference type="GO" id="GO:0005730">
    <property type="term" value="C:nucleolus"/>
    <property type="evidence" value="ECO:0007669"/>
    <property type="project" value="UniProtKB-SubCell"/>
</dbReference>
<evidence type="ECO:0000256" key="3">
    <source>
        <dbReference type="ARBA" id="ARBA00011117"/>
    </source>
</evidence>
<comment type="similarity">
    <text evidence="2 6">Belongs to the universal ribosomal protein uL10 family.</text>
</comment>
<dbReference type="GO" id="GO:0000027">
    <property type="term" value="P:ribosomal large subunit assembly"/>
    <property type="evidence" value="ECO:0007669"/>
    <property type="project" value="InterPro"/>
</dbReference>
<dbReference type="AlphaFoldDB" id="A0A1B6MAW2"/>
<evidence type="ECO:0000256" key="6">
    <source>
        <dbReference type="RuleBase" id="RU364039"/>
    </source>
</evidence>
<dbReference type="InterPro" id="IPR040637">
    <property type="entry name" value="Ribosomal_uL10-like_insert"/>
</dbReference>
<evidence type="ECO:0000256" key="5">
    <source>
        <dbReference type="ARBA" id="ARBA00023242"/>
    </source>
</evidence>
<dbReference type="GO" id="GO:0003723">
    <property type="term" value="F:RNA binding"/>
    <property type="evidence" value="ECO:0007669"/>
    <property type="project" value="TreeGrafter"/>
</dbReference>
<dbReference type="GO" id="GO:0006364">
    <property type="term" value="P:rRNA processing"/>
    <property type="evidence" value="ECO:0007669"/>
    <property type="project" value="TreeGrafter"/>
</dbReference>
<dbReference type="EMBL" id="GEBQ01006902">
    <property type="protein sequence ID" value="JAT33075.1"/>
    <property type="molecule type" value="Transcribed_RNA"/>
</dbReference>
<comment type="subunit">
    <text evidence="3 6">Associates with the pre-60S ribosomal particle.</text>
</comment>
<dbReference type="PANTHER" id="PTHR45841">
    <property type="entry name" value="MRNA TURNOVER PROTEIN 4 MRTO4"/>
    <property type="match status" value="1"/>
</dbReference>
<sequence length="354" mass="40115">MPVSKRDKKVSLTKTTKKGMDLKKKLVENIREYLDIHENLFVFTTHNMRVNPMKDARENWKGSRFFMGKSKVMAKALGHTQAEEQHKNLHKVAPFIRGQCGLLLTSRPKDEVFEWFHGYATKSFARSGFVPVETIQLEAGPLSKYTLAASLEPYLRKLGLPTQLEKGKIILREDHVVCTKGVPLTPEQANVLKLLEKEIAEFKFTPLCVWSKDGSFEICKLPKGSEVTIKPIKPGKNVQTSKTNDTPKRKRDKKSVEPLCDSTSSKNGSESPKESMMNTEDTPEEPKRVSISAKKDRKSHRESMMNVGEPANEPKHVSIASQNDSESSRESMMNIEETPEEHKHVLTSAKKDRK</sequence>
<dbReference type="GO" id="GO:0005737">
    <property type="term" value="C:cytoplasm"/>
    <property type="evidence" value="ECO:0007669"/>
    <property type="project" value="UniProtKB-SubCell"/>
</dbReference>
<evidence type="ECO:0000259" key="8">
    <source>
        <dbReference type="Pfam" id="PF17777"/>
    </source>
</evidence>
<dbReference type="Pfam" id="PF00466">
    <property type="entry name" value="Ribosomal_L10"/>
    <property type="match status" value="1"/>
</dbReference>
<dbReference type="InterPro" id="IPR043141">
    <property type="entry name" value="Ribosomal_uL10-like_sf"/>
</dbReference>
<protein>
    <recommendedName>
        <fullName evidence="6">Ribosome assembly factor mrt4</fullName>
    </recommendedName>
</protein>
<dbReference type="InterPro" id="IPR001790">
    <property type="entry name" value="Ribosomal_uL10"/>
</dbReference>
<feature type="non-terminal residue" evidence="9">
    <location>
        <position position="354"/>
    </location>
</feature>
<reference evidence="9" key="1">
    <citation type="submission" date="2015-11" db="EMBL/GenBank/DDBJ databases">
        <title>De novo transcriptome assembly of four potential Pierce s Disease insect vectors from Arizona vineyards.</title>
        <authorList>
            <person name="Tassone E.E."/>
        </authorList>
    </citation>
    <scope>NUCLEOTIDE SEQUENCE</scope>
</reference>
<dbReference type="Gene3D" id="3.30.70.1730">
    <property type="match status" value="1"/>
</dbReference>
<dbReference type="InterPro" id="IPR051742">
    <property type="entry name" value="Ribosome_Assembly_uL10"/>
</dbReference>
<keyword evidence="5 6" id="KW-0539">Nucleus</keyword>
<proteinExistence type="inferred from homology"/>